<dbReference type="STRING" id="234267.Acid_4246"/>
<evidence type="ECO:0000256" key="1">
    <source>
        <dbReference type="SAM" id="SignalP"/>
    </source>
</evidence>
<dbReference type="NCBIfam" id="TIGR03435">
    <property type="entry name" value="Soli_TIGR03435"/>
    <property type="match status" value="1"/>
</dbReference>
<evidence type="ECO:0000313" key="2">
    <source>
        <dbReference type="EMBL" id="ABJ85208.1"/>
    </source>
</evidence>
<evidence type="ECO:0008006" key="3">
    <source>
        <dbReference type="Google" id="ProtNLM"/>
    </source>
</evidence>
<name>Q01YQ7_SOLUE</name>
<dbReference type="eggNOG" id="COG4219">
    <property type="taxonomic scope" value="Bacteria"/>
</dbReference>
<dbReference type="Pfam" id="PF12543">
    <property type="entry name" value="DUF3738"/>
    <property type="match status" value="1"/>
</dbReference>
<sequence precursor="true">MTAGFIALCLLSLPAFAQQPELRRRFEVASIKPNVSGRRPLQSFAYSPGGGFTAINATLVDVIVRVYPTRRIQMQGGPDWIDSERFDFIAKADASEGKIKPEDWTQMVQVLLEERFRLKFHTETRPMQVLALVQGKVPPRLAAAKDGEETGLTPGELGKMIFTRMSMAGLVNLMSNIMQLPVIDRTGLEGFYDFTLDPNRFADTDNAKLADLIVIAVSEQLGLRLEKQKAPLEITIIDRAEKPTGN</sequence>
<dbReference type="HOGENOM" id="CLU_079080_0_0_0"/>
<keyword evidence="1" id="KW-0732">Signal</keyword>
<proteinExistence type="predicted"/>
<feature type="signal peptide" evidence="1">
    <location>
        <begin position="1"/>
        <end position="17"/>
    </location>
</feature>
<organism evidence="2">
    <name type="scientific">Solibacter usitatus (strain Ellin6076)</name>
    <dbReference type="NCBI Taxonomy" id="234267"/>
    <lineage>
        <taxon>Bacteria</taxon>
        <taxon>Pseudomonadati</taxon>
        <taxon>Acidobacteriota</taxon>
        <taxon>Terriglobia</taxon>
        <taxon>Bryobacterales</taxon>
        <taxon>Solibacteraceae</taxon>
        <taxon>Candidatus Solibacter</taxon>
    </lineage>
</organism>
<dbReference type="AlphaFoldDB" id="Q01YQ7"/>
<dbReference type="OrthoDB" id="108420at2"/>
<dbReference type="KEGG" id="sus:Acid_4246"/>
<accession>Q01YQ7</accession>
<dbReference type="InParanoid" id="Q01YQ7"/>
<feature type="chain" id="PRO_5004162929" description="TIGR03435 family protein" evidence="1">
    <location>
        <begin position="18"/>
        <end position="246"/>
    </location>
</feature>
<gene>
    <name evidence="2" type="ordered locus">Acid_4246</name>
</gene>
<dbReference type="EMBL" id="CP000473">
    <property type="protein sequence ID" value="ABJ85208.1"/>
    <property type="molecule type" value="Genomic_DNA"/>
</dbReference>
<dbReference type="InterPro" id="IPR017801">
    <property type="entry name" value="DUF3738"/>
</dbReference>
<reference evidence="2" key="1">
    <citation type="submission" date="2006-10" db="EMBL/GenBank/DDBJ databases">
        <title>Complete sequence of Solibacter usitatus Ellin6076.</title>
        <authorList>
            <consortium name="US DOE Joint Genome Institute"/>
            <person name="Copeland A."/>
            <person name="Lucas S."/>
            <person name="Lapidus A."/>
            <person name="Barry K."/>
            <person name="Detter J.C."/>
            <person name="Glavina del Rio T."/>
            <person name="Hammon N."/>
            <person name="Israni S."/>
            <person name="Dalin E."/>
            <person name="Tice H."/>
            <person name="Pitluck S."/>
            <person name="Thompson L.S."/>
            <person name="Brettin T."/>
            <person name="Bruce D."/>
            <person name="Han C."/>
            <person name="Tapia R."/>
            <person name="Gilna P."/>
            <person name="Schmutz J."/>
            <person name="Larimer F."/>
            <person name="Land M."/>
            <person name="Hauser L."/>
            <person name="Kyrpides N."/>
            <person name="Mikhailova N."/>
            <person name="Janssen P.H."/>
            <person name="Kuske C.R."/>
            <person name="Richardson P."/>
        </authorList>
    </citation>
    <scope>NUCLEOTIDE SEQUENCE</scope>
    <source>
        <strain evidence="2">Ellin6076</strain>
    </source>
</reference>
<protein>
    <recommendedName>
        <fullName evidence="3">TIGR03435 family protein</fullName>
    </recommendedName>
</protein>